<evidence type="ECO:0000259" key="1">
    <source>
        <dbReference type="Pfam" id="PF04230"/>
    </source>
</evidence>
<dbReference type="OrthoDB" id="8456570at2"/>
<dbReference type="GO" id="GO:0016740">
    <property type="term" value="F:transferase activity"/>
    <property type="evidence" value="ECO:0007669"/>
    <property type="project" value="UniProtKB-KW"/>
</dbReference>
<proteinExistence type="predicted"/>
<comment type="caution">
    <text evidence="2">The sequence shown here is derived from an EMBL/GenBank/DDBJ whole genome shotgun (WGS) entry which is preliminary data.</text>
</comment>
<dbReference type="InterPro" id="IPR007345">
    <property type="entry name" value="Polysacch_pyruvyl_Trfase"/>
</dbReference>
<accession>A0A5M8FS36</accession>
<dbReference type="PANTHER" id="PTHR36836:SF1">
    <property type="entry name" value="COLANIC ACID BIOSYNTHESIS PROTEIN WCAK"/>
    <property type="match status" value="1"/>
</dbReference>
<feature type="domain" description="Polysaccharide pyruvyl transferase" evidence="1">
    <location>
        <begin position="156"/>
        <end position="410"/>
    </location>
</feature>
<keyword evidence="2" id="KW-0808">Transferase</keyword>
<dbReference type="AlphaFoldDB" id="A0A5M8FS36"/>
<keyword evidence="3" id="KW-1185">Reference proteome</keyword>
<protein>
    <submittedName>
        <fullName evidence="2">Polysaccharide pyruvyl transferase family protein</fullName>
    </submittedName>
</protein>
<gene>
    <name evidence="2" type="ORF">F2Q65_06925</name>
</gene>
<evidence type="ECO:0000313" key="2">
    <source>
        <dbReference type="EMBL" id="KAA6186085.1"/>
    </source>
</evidence>
<organism evidence="2 3">
    <name type="scientific">Thiohalocapsa marina</name>
    <dbReference type="NCBI Taxonomy" id="424902"/>
    <lineage>
        <taxon>Bacteria</taxon>
        <taxon>Pseudomonadati</taxon>
        <taxon>Pseudomonadota</taxon>
        <taxon>Gammaproteobacteria</taxon>
        <taxon>Chromatiales</taxon>
        <taxon>Chromatiaceae</taxon>
        <taxon>Thiohalocapsa</taxon>
    </lineage>
</organism>
<dbReference type="PANTHER" id="PTHR36836">
    <property type="entry name" value="COLANIC ACID BIOSYNTHESIS PROTEIN WCAK"/>
    <property type="match status" value="1"/>
</dbReference>
<name>A0A5M8FS36_9GAMM</name>
<evidence type="ECO:0000313" key="3">
    <source>
        <dbReference type="Proteomes" id="UP000322981"/>
    </source>
</evidence>
<reference evidence="2 3" key="1">
    <citation type="submission" date="2019-09" db="EMBL/GenBank/DDBJ databases">
        <title>Whole-genome sequence of the purple sulfur bacterium Thiohalocapsa marina DSM 19078.</title>
        <authorList>
            <person name="Kyndt J.A."/>
            <person name="Meyer T.E."/>
        </authorList>
    </citation>
    <scope>NUCLEOTIDE SEQUENCE [LARGE SCALE GENOMIC DNA]</scope>
    <source>
        <strain evidence="2 3">DSM 19078</strain>
    </source>
</reference>
<dbReference type="Proteomes" id="UP000322981">
    <property type="component" value="Unassembled WGS sequence"/>
</dbReference>
<dbReference type="Pfam" id="PF04230">
    <property type="entry name" value="PS_pyruv_trans"/>
    <property type="match status" value="1"/>
</dbReference>
<sequence>MGLNGHRATEPGLWKRPPTFPAQDPCWTAALRRVRRLVDSCRFERVYAPIEFVALLGESASCAVETYLELPRDGDLLLIHKGQTEHWSLQSLQQLGQFSCLWANSVFALYAHRSRRRWSDWPIARHVPRRGSLERLPVKRPGTPEVLLISAGNMGNLGDDAVTTCAARIIGAAAGAAHIVRRGPPIMRADVARASCVVLGGGGLLYDACPHNLQNYALPLLMAAELHRPAVCLGIGTQGVRTDLGRRLLAHALSNCRWVSVRDPGDADRLRDIAPDAKLSVDQDLAFHLGTVAVRTGSINPEYPRIGVSWVSPEPMLAKDNMRKYQRAIDETADLAPPGASIELVVQSRDDLSMYQRWQNHKGLRIRTFKGQAIEAVLEYYACLDLVLTSRYHGFIFALLTGRPVICTGSSQGKIARLIKYAVPSAEPCFIALAEFDSSVLHERLIRYMNDPHALMPKASEVIACVERARALDQRLAYECGKISGQ</sequence>
<dbReference type="EMBL" id="VWXX01000006">
    <property type="protein sequence ID" value="KAA6186085.1"/>
    <property type="molecule type" value="Genomic_DNA"/>
</dbReference>